<protein>
    <submittedName>
        <fullName evidence="2">Uncharacterized protein</fullName>
    </submittedName>
</protein>
<evidence type="ECO:0000313" key="3">
    <source>
        <dbReference type="Proteomes" id="UP001195483"/>
    </source>
</evidence>
<feature type="compositionally biased region" description="Polar residues" evidence="1">
    <location>
        <begin position="11"/>
        <end position="20"/>
    </location>
</feature>
<feature type="compositionally biased region" description="Basic and acidic residues" evidence="1">
    <location>
        <begin position="88"/>
        <end position="98"/>
    </location>
</feature>
<feature type="compositionally biased region" description="Polar residues" evidence="1">
    <location>
        <begin position="74"/>
        <end position="83"/>
    </location>
</feature>
<feature type="compositionally biased region" description="Low complexity" evidence="1">
    <location>
        <begin position="38"/>
        <end position="73"/>
    </location>
</feature>
<reference evidence="2" key="2">
    <citation type="journal article" date="2021" name="Genome Biol. Evol.">
        <title>Developing a high-quality reference genome for a parasitic bivalve with doubly uniparental inheritance (Bivalvia: Unionida).</title>
        <authorList>
            <person name="Smith C.H."/>
        </authorList>
    </citation>
    <scope>NUCLEOTIDE SEQUENCE</scope>
    <source>
        <strain evidence="2">CHS0354</strain>
        <tissue evidence="2">Mantle</tissue>
    </source>
</reference>
<accession>A0AAE0VLG1</accession>
<dbReference type="Proteomes" id="UP001195483">
    <property type="component" value="Unassembled WGS sequence"/>
</dbReference>
<reference evidence="2" key="1">
    <citation type="journal article" date="2021" name="Genome Biol. Evol.">
        <title>A High-Quality Reference Genome for a Parasitic Bivalve with Doubly Uniparental Inheritance (Bivalvia: Unionida).</title>
        <authorList>
            <person name="Smith C.H."/>
        </authorList>
    </citation>
    <scope>NUCLEOTIDE SEQUENCE</scope>
    <source>
        <strain evidence="2">CHS0354</strain>
    </source>
</reference>
<name>A0AAE0VLG1_9BIVA</name>
<feature type="region of interest" description="Disordered" evidence="1">
    <location>
        <begin position="1"/>
        <end position="98"/>
    </location>
</feature>
<feature type="compositionally biased region" description="Basic and acidic residues" evidence="1">
    <location>
        <begin position="21"/>
        <end position="34"/>
    </location>
</feature>
<comment type="caution">
    <text evidence="2">The sequence shown here is derived from an EMBL/GenBank/DDBJ whole genome shotgun (WGS) entry which is preliminary data.</text>
</comment>
<proteinExistence type="predicted"/>
<dbReference type="AlphaFoldDB" id="A0AAE0VLG1"/>
<dbReference type="EMBL" id="JAEAOA010001414">
    <property type="protein sequence ID" value="KAK3581971.1"/>
    <property type="molecule type" value="Genomic_DNA"/>
</dbReference>
<gene>
    <name evidence="2" type="ORF">CHS0354_023444</name>
</gene>
<evidence type="ECO:0000256" key="1">
    <source>
        <dbReference type="SAM" id="MobiDB-lite"/>
    </source>
</evidence>
<reference evidence="2" key="3">
    <citation type="submission" date="2023-05" db="EMBL/GenBank/DDBJ databases">
        <authorList>
            <person name="Smith C.H."/>
        </authorList>
    </citation>
    <scope>NUCLEOTIDE SEQUENCE</scope>
    <source>
        <strain evidence="2">CHS0354</strain>
        <tissue evidence="2">Mantle</tissue>
    </source>
</reference>
<evidence type="ECO:0000313" key="2">
    <source>
        <dbReference type="EMBL" id="KAK3581971.1"/>
    </source>
</evidence>
<keyword evidence="3" id="KW-1185">Reference proteome</keyword>
<organism evidence="2 3">
    <name type="scientific">Potamilus streckersoni</name>
    <dbReference type="NCBI Taxonomy" id="2493646"/>
    <lineage>
        <taxon>Eukaryota</taxon>
        <taxon>Metazoa</taxon>
        <taxon>Spiralia</taxon>
        <taxon>Lophotrochozoa</taxon>
        <taxon>Mollusca</taxon>
        <taxon>Bivalvia</taxon>
        <taxon>Autobranchia</taxon>
        <taxon>Heteroconchia</taxon>
        <taxon>Palaeoheterodonta</taxon>
        <taxon>Unionida</taxon>
        <taxon>Unionoidea</taxon>
        <taxon>Unionidae</taxon>
        <taxon>Ambleminae</taxon>
        <taxon>Lampsilini</taxon>
        <taxon>Potamilus</taxon>
    </lineage>
</organism>
<sequence>MLRPSLENGEKGTSPSSLSRKYTDGLHKTIDIHNRQQTTTSTAITSTTTTSTATTASRSSTSSKPTPSFVTTTDSRSNRNLNTPVIEKTSKGISCKEK</sequence>